<feature type="transmembrane region" description="Helical" evidence="10">
    <location>
        <begin position="35"/>
        <end position="60"/>
    </location>
</feature>
<protein>
    <submittedName>
        <fullName evidence="12">P2Y purinoceptor 8-like</fullName>
    </submittedName>
</protein>
<evidence type="ECO:0000256" key="10">
    <source>
        <dbReference type="SAM" id="Phobius"/>
    </source>
</evidence>
<evidence type="ECO:0000256" key="3">
    <source>
        <dbReference type="ARBA" id="ARBA00022692"/>
    </source>
</evidence>
<evidence type="ECO:0000256" key="7">
    <source>
        <dbReference type="ARBA" id="ARBA00023170"/>
    </source>
</evidence>
<evidence type="ECO:0000256" key="6">
    <source>
        <dbReference type="ARBA" id="ARBA00023136"/>
    </source>
</evidence>
<dbReference type="AlphaFoldDB" id="A0A8C4T4S0"/>
<evidence type="ECO:0000313" key="12">
    <source>
        <dbReference type="Ensembl" id="ENSECRP00000025667.1"/>
    </source>
</evidence>
<dbReference type="Proteomes" id="UP000694620">
    <property type="component" value="Unassembled WGS sequence"/>
</dbReference>
<evidence type="ECO:0000256" key="8">
    <source>
        <dbReference type="ARBA" id="ARBA00023180"/>
    </source>
</evidence>
<evidence type="ECO:0000256" key="9">
    <source>
        <dbReference type="ARBA" id="ARBA00023224"/>
    </source>
</evidence>
<feature type="transmembrane region" description="Helical" evidence="10">
    <location>
        <begin position="247"/>
        <end position="270"/>
    </location>
</feature>
<dbReference type="InterPro" id="IPR000276">
    <property type="entry name" value="GPCR_Rhodpsn"/>
</dbReference>
<evidence type="ECO:0000256" key="1">
    <source>
        <dbReference type="ARBA" id="ARBA00004651"/>
    </source>
</evidence>
<feature type="transmembrane region" description="Helical" evidence="10">
    <location>
        <begin position="112"/>
        <end position="130"/>
    </location>
</feature>
<proteinExistence type="predicted"/>
<feature type="transmembrane region" description="Helical" evidence="10">
    <location>
        <begin position="72"/>
        <end position="92"/>
    </location>
</feature>
<dbReference type="GeneID" id="114643351"/>
<dbReference type="Ensembl" id="ENSECRT00000026209.1">
    <property type="protein sequence ID" value="ENSECRP00000025667.1"/>
    <property type="gene ID" value="ENSECRG00000017343.1"/>
</dbReference>
<organism evidence="12 13">
    <name type="scientific">Erpetoichthys calabaricus</name>
    <name type="common">Rope fish</name>
    <name type="synonym">Calamoichthys calabaricus</name>
    <dbReference type="NCBI Taxonomy" id="27687"/>
    <lineage>
        <taxon>Eukaryota</taxon>
        <taxon>Metazoa</taxon>
        <taxon>Chordata</taxon>
        <taxon>Craniata</taxon>
        <taxon>Vertebrata</taxon>
        <taxon>Euteleostomi</taxon>
        <taxon>Actinopterygii</taxon>
        <taxon>Polypteriformes</taxon>
        <taxon>Polypteridae</taxon>
        <taxon>Erpetoichthys</taxon>
    </lineage>
</organism>
<gene>
    <name evidence="12" type="primary">LOC114643351</name>
</gene>
<keyword evidence="6 10" id="KW-0472">Membrane</keyword>
<dbReference type="Gene3D" id="1.20.1070.10">
    <property type="entry name" value="Rhodopsin 7-helix transmembrane proteins"/>
    <property type="match status" value="1"/>
</dbReference>
<evidence type="ECO:0000256" key="4">
    <source>
        <dbReference type="ARBA" id="ARBA00022989"/>
    </source>
</evidence>
<dbReference type="GO" id="GO:0007200">
    <property type="term" value="P:phospholipase C-activating G protein-coupled receptor signaling pathway"/>
    <property type="evidence" value="ECO:0007669"/>
    <property type="project" value="TreeGrafter"/>
</dbReference>
<dbReference type="PANTHER" id="PTHR24232:SF82">
    <property type="entry name" value="P2Y PURINOCEPTOR 8-LIKE"/>
    <property type="match status" value="1"/>
</dbReference>
<evidence type="ECO:0000256" key="5">
    <source>
        <dbReference type="ARBA" id="ARBA00023040"/>
    </source>
</evidence>
<dbReference type="PRINTS" id="PR00237">
    <property type="entry name" value="GPCRRHODOPSN"/>
</dbReference>
<keyword evidence="4 10" id="KW-1133">Transmembrane helix</keyword>
<dbReference type="InterPro" id="IPR017452">
    <property type="entry name" value="GPCR_Rhodpsn_7TM"/>
</dbReference>
<keyword evidence="7" id="KW-0675">Receptor</keyword>
<keyword evidence="9" id="KW-0807">Transducer</keyword>
<keyword evidence="5" id="KW-0297">G-protein coupled receptor</keyword>
<dbReference type="FunFam" id="1.20.1070.10:FF:000040">
    <property type="entry name" value="Coagulation factor 2 (thrombin) receptor"/>
    <property type="match status" value="1"/>
</dbReference>
<reference evidence="12" key="2">
    <citation type="submission" date="2025-09" db="UniProtKB">
        <authorList>
            <consortium name="Ensembl"/>
        </authorList>
    </citation>
    <scope>IDENTIFICATION</scope>
</reference>
<dbReference type="PANTHER" id="PTHR24232">
    <property type="entry name" value="G-PROTEIN COUPLED RECEPTOR"/>
    <property type="match status" value="1"/>
</dbReference>
<dbReference type="GO" id="GO:0005886">
    <property type="term" value="C:plasma membrane"/>
    <property type="evidence" value="ECO:0007669"/>
    <property type="project" value="UniProtKB-SubCell"/>
</dbReference>
<feature type="transmembrane region" description="Helical" evidence="10">
    <location>
        <begin position="202"/>
        <end position="227"/>
    </location>
</feature>
<evidence type="ECO:0000256" key="2">
    <source>
        <dbReference type="ARBA" id="ARBA00022475"/>
    </source>
</evidence>
<keyword evidence="13" id="KW-1185">Reference proteome</keyword>
<dbReference type="GeneTree" id="ENSGT01050000244840"/>
<dbReference type="PRINTS" id="PR01157">
    <property type="entry name" value="P2YPURNOCPTR"/>
</dbReference>
<sequence>MESNVTKTAMLLSNVSTKSFDNATLEMITSPIMTIAVPVIYLAVVIFSVPLNTVSFWILLFHTKKKSPTIIFTINLSLTDFLYSLSLPFQIVYHLSGNNWPFGDYVCRISTVAFYGNMHCSILTTCAISLDRYWGIVKPLHTRHWRTVRSAVIACIFMWALVLLMNSLMITSCLTVNVEQLGVVTCFDIIPKTMFSPPIYGYLYFSAHLLFFFIIPLIIFVICYSVILKTLKNSPNTEIPDSKRQTINLITVILLCFSVCYVPHIILQIIHTVLRSQKKSLYVYYKLSLGLNSLNCCFDPFIYYFASKDFRHKLQSKICGCSFMRFDESSTSKVSEMAHLKVQQS</sequence>
<dbReference type="Pfam" id="PF00001">
    <property type="entry name" value="7tm_1"/>
    <property type="match status" value="1"/>
</dbReference>
<feature type="transmembrane region" description="Helical" evidence="10">
    <location>
        <begin position="151"/>
        <end position="170"/>
    </location>
</feature>
<feature type="domain" description="G-protein coupled receptors family 1 profile" evidence="11">
    <location>
        <begin position="51"/>
        <end position="303"/>
    </location>
</feature>
<dbReference type="RefSeq" id="XP_028647771.1">
    <property type="nucleotide sequence ID" value="XM_028791938.2"/>
</dbReference>
<dbReference type="PROSITE" id="PS50262">
    <property type="entry name" value="G_PROTEIN_RECEP_F1_2"/>
    <property type="match status" value="1"/>
</dbReference>
<reference evidence="12" key="1">
    <citation type="submission" date="2025-08" db="UniProtKB">
        <authorList>
            <consortium name="Ensembl"/>
        </authorList>
    </citation>
    <scope>IDENTIFICATION</scope>
</reference>
<feature type="transmembrane region" description="Helical" evidence="10">
    <location>
        <begin position="282"/>
        <end position="306"/>
    </location>
</feature>
<keyword evidence="8" id="KW-0325">Glycoprotein</keyword>
<dbReference type="GO" id="GO:0004930">
    <property type="term" value="F:G protein-coupled receptor activity"/>
    <property type="evidence" value="ECO:0007669"/>
    <property type="project" value="UniProtKB-KW"/>
</dbReference>
<evidence type="ECO:0000313" key="13">
    <source>
        <dbReference type="Proteomes" id="UP000694620"/>
    </source>
</evidence>
<dbReference type="GO" id="GO:0035025">
    <property type="term" value="P:positive regulation of Rho protein signal transduction"/>
    <property type="evidence" value="ECO:0007669"/>
    <property type="project" value="TreeGrafter"/>
</dbReference>
<keyword evidence="2" id="KW-1003">Cell membrane</keyword>
<keyword evidence="3 10" id="KW-0812">Transmembrane</keyword>
<comment type="subcellular location">
    <subcellularLocation>
        <location evidence="1">Cell membrane</location>
        <topology evidence="1">Multi-pass membrane protein</topology>
    </subcellularLocation>
</comment>
<evidence type="ECO:0000259" key="11">
    <source>
        <dbReference type="PROSITE" id="PS50262"/>
    </source>
</evidence>
<accession>A0A8C4T4S0</accession>
<dbReference type="SUPFAM" id="SSF81321">
    <property type="entry name" value="Family A G protein-coupled receptor-like"/>
    <property type="match status" value="1"/>
</dbReference>
<name>A0A8C4T4S0_ERPCA</name>